<keyword evidence="1" id="KW-0732">Signal</keyword>
<dbReference type="RefSeq" id="WP_257635797.1">
    <property type="nucleotide sequence ID" value="NZ_JANIIC010000087.1"/>
</dbReference>
<keyword evidence="3" id="KW-1185">Reference proteome</keyword>
<protein>
    <recommendedName>
        <fullName evidence="4">Secreted protein</fullName>
    </recommendedName>
</protein>
<reference evidence="2" key="1">
    <citation type="submission" date="2022-06" db="EMBL/GenBank/DDBJ databases">
        <title>WGS of actinobacteria.</title>
        <authorList>
            <person name="Thawai C."/>
        </authorList>
    </citation>
    <scope>NUCLEOTIDE SEQUENCE</scope>
    <source>
        <strain evidence="2">DSM 42010</strain>
    </source>
</reference>
<evidence type="ECO:0000313" key="3">
    <source>
        <dbReference type="Proteomes" id="UP001142400"/>
    </source>
</evidence>
<evidence type="ECO:0000256" key="1">
    <source>
        <dbReference type="SAM" id="SignalP"/>
    </source>
</evidence>
<name>A0A9X2M5U2_STRMQ</name>
<dbReference type="Proteomes" id="UP001142400">
    <property type="component" value="Unassembled WGS sequence"/>
</dbReference>
<accession>A0A9X2M5U2</accession>
<dbReference type="AlphaFoldDB" id="A0A9X2M5U2"/>
<gene>
    <name evidence="2" type="ORF">NQU54_43355</name>
</gene>
<dbReference type="EMBL" id="JANIIC010000087">
    <property type="protein sequence ID" value="MCQ8835674.1"/>
    <property type="molecule type" value="Genomic_DNA"/>
</dbReference>
<feature type="chain" id="PRO_5040853085" description="Secreted protein" evidence="1">
    <location>
        <begin position="28"/>
        <end position="94"/>
    </location>
</feature>
<organism evidence="2 3">
    <name type="scientific">Streptomyces malaysiensis subsp. samsunensis</name>
    <dbReference type="NCBI Taxonomy" id="459658"/>
    <lineage>
        <taxon>Bacteria</taxon>
        <taxon>Bacillati</taxon>
        <taxon>Actinomycetota</taxon>
        <taxon>Actinomycetes</taxon>
        <taxon>Kitasatosporales</taxon>
        <taxon>Streptomycetaceae</taxon>
        <taxon>Streptomyces</taxon>
        <taxon>Streptomyces violaceusniger group</taxon>
    </lineage>
</organism>
<proteinExistence type="predicted"/>
<sequence length="94" mass="9296">MQIAKKAVLLAATASTLALLGTGTAAANGYGGGQGGYGGDSNRSAEVPTNVDIDTFIFQRNDCDTLNGGAYSIGGAAPSGDIKIGSTCLNNIRG</sequence>
<comment type="caution">
    <text evidence="2">The sequence shown here is derived from an EMBL/GenBank/DDBJ whole genome shotgun (WGS) entry which is preliminary data.</text>
</comment>
<evidence type="ECO:0000313" key="2">
    <source>
        <dbReference type="EMBL" id="MCQ8835674.1"/>
    </source>
</evidence>
<evidence type="ECO:0008006" key="4">
    <source>
        <dbReference type="Google" id="ProtNLM"/>
    </source>
</evidence>
<feature type="signal peptide" evidence="1">
    <location>
        <begin position="1"/>
        <end position="27"/>
    </location>
</feature>